<dbReference type="Proteomes" id="UP000664761">
    <property type="component" value="Unassembled WGS sequence"/>
</dbReference>
<dbReference type="Pfam" id="PF21173">
    <property type="entry name" value="DksA-like_N"/>
    <property type="match status" value="1"/>
</dbReference>
<evidence type="ECO:0000313" key="9">
    <source>
        <dbReference type="Proteomes" id="UP000664761"/>
    </source>
</evidence>
<sequence>MDIKAAETQLRDKLAREVRRLEAIEQRLRSTHSPSFGEQAIEREGDEVDERMEETIIHEIDMIKAALERIEAGNYESCSSCGEQINEARLEALPYTTLCISCARKRSGKILGSP</sequence>
<dbReference type="PANTHER" id="PTHR33823">
    <property type="entry name" value="RNA POLYMERASE-BINDING TRANSCRIPTION FACTOR DKSA-RELATED"/>
    <property type="match status" value="1"/>
</dbReference>
<evidence type="ECO:0000256" key="3">
    <source>
        <dbReference type="ARBA" id="ARBA00022833"/>
    </source>
</evidence>
<dbReference type="SUPFAM" id="SSF57716">
    <property type="entry name" value="Glucocorticoid receptor-like (DNA-binding domain)"/>
    <property type="match status" value="1"/>
</dbReference>
<proteinExistence type="predicted"/>
<dbReference type="Pfam" id="PF01258">
    <property type="entry name" value="zf-dskA_traR"/>
    <property type="match status" value="1"/>
</dbReference>
<comment type="caution">
    <text evidence="8">The sequence shown here is derived from an EMBL/GenBank/DDBJ whole genome shotgun (WGS) entry which is preliminary data.</text>
</comment>
<dbReference type="PROSITE" id="PS01102">
    <property type="entry name" value="ZF_DKSA_1"/>
    <property type="match status" value="1"/>
</dbReference>
<gene>
    <name evidence="8" type="ORF">J0X12_04190</name>
</gene>
<keyword evidence="3" id="KW-0862">Zinc</keyword>
<evidence type="ECO:0000256" key="1">
    <source>
        <dbReference type="ARBA" id="ARBA00022723"/>
    </source>
</evidence>
<keyword evidence="9" id="KW-1185">Reference proteome</keyword>
<dbReference type="InterPro" id="IPR000962">
    <property type="entry name" value="Znf_DskA_TraR"/>
</dbReference>
<reference evidence="8 9" key="1">
    <citation type="submission" date="2021-03" db="EMBL/GenBank/DDBJ databases">
        <title>Sneathiella sp. CAU 1612 isolated from Kang Won-do.</title>
        <authorList>
            <person name="Kim W."/>
        </authorList>
    </citation>
    <scope>NUCLEOTIDE SEQUENCE [LARGE SCALE GENOMIC DNA]</scope>
    <source>
        <strain evidence="8 9">CAU 1612</strain>
    </source>
</reference>
<accession>A0ABS3F2V6</accession>
<evidence type="ECO:0000256" key="2">
    <source>
        <dbReference type="ARBA" id="ARBA00022771"/>
    </source>
</evidence>
<dbReference type="PROSITE" id="PS51128">
    <property type="entry name" value="ZF_DKSA_2"/>
    <property type="match status" value="1"/>
</dbReference>
<evidence type="ECO:0000259" key="7">
    <source>
        <dbReference type="Pfam" id="PF21173"/>
    </source>
</evidence>
<protein>
    <submittedName>
        <fullName evidence="8">TraR/DksA family transcriptional regulator</fullName>
    </submittedName>
</protein>
<dbReference type="InterPro" id="IPR048487">
    <property type="entry name" value="DksA-like_N"/>
</dbReference>
<dbReference type="RefSeq" id="WP_207042553.1">
    <property type="nucleotide sequence ID" value="NZ_JAFLNC010000001.1"/>
</dbReference>
<name>A0ABS3F2V6_9PROT</name>
<dbReference type="InterPro" id="IPR020458">
    <property type="entry name" value="Znf_DskA_TraR_CS"/>
</dbReference>
<feature type="region of interest" description="Disordered" evidence="5">
    <location>
        <begin position="29"/>
        <end position="48"/>
    </location>
</feature>
<feature type="zinc finger region" description="dksA C4-type" evidence="4">
    <location>
        <begin position="78"/>
        <end position="102"/>
    </location>
</feature>
<dbReference type="EMBL" id="JAFLNC010000001">
    <property type="protein sequence ID" value="MBO0332800.1"/>
    <property type="molecule type" value="Genomic_DNA"/>
</dbReference>
<organism evidence="8 9">
    <name type="scientific">Sneathiella sedimenti</name>
    <dbReference type="NCBI Taxonomy" id="2816034"/>
    <lineage>
        <taxon>Bacteria</taxon>
        <taxon>Pseudomonadati</taxon>
        <taxon>Pseudomonadota</taxon>
        <taxon>Alphaproteobacteria</taxon>
        <taxon>Sneathiellales</taxon>
        <taxon>Sneathiellaceae</taxon>
        <taxon>Sneathiella</taxon>
    </lineage>
</organism>
<keyword evidence="2" id="KW-0863">Zinc-finger</keyword>
<dbReference type="PANTHER" id="PTHR33823:SF4">
    <property type="entry name" value="GENERAL STRESS PROTEIN 16O"/>
    <property type="match status" value="1"/>
</dbReference>
<dbReference type="InterPro" id="IPR020460">
    <property type="entry name" value="Znf_C4-type_bac"/>
</dbReference>
<feature type="domain" description="DnaK suppressor protein-like N-terminal" evidence="7">
    <location>
        <begin position="9"/>
        <end position="70"/>
    </location>
</feature>
<feature type="domain" description="Zinc finger DksA/TraR C4-type" evidence="6">
    <location>
        <begin position="73"/>
        <end position="106"/>
    </location>
</feature>
<keyword evidence="1" id="KW-0479">Metal-binding</keyword>
<dbReference type="Gene3D" id="1.20.120.910">
    <property type="entry name" value="DksA, coiled-coil domain"/>
    <property type="match status" value="1"/>
</dbReference>
<evidence type="ECO:0000256" key="5">
    <source>
        <dbReference type="SAM" id="MobiDB-lite"/>
    </source>
</evidence>
<evidence type="ECO:0000259" key="6">
    <source>
        <dbReference type="Pfam" id="PF01258"/>
    </source>
</evidence>
<evidence type="ECO:0000313" key="8">
    <source>
        <dbReference type="EMBL" id="MBO0332800.1"/>
    </source>
</evidence>
<dbReference type="PRINTS" id="PR00618">
    <property type="entry name" value="DKSAZNFINGER"/>
</dbReference>
<evidence type="ECO:0000256" key="4">
    <source>
        <dbReference type="PROSITE-ProRule" id="PRU00510"/>
    </source>
</evidence>